<keyword evidence="1" id="KW-0472">Membrane</keyword>
<feature type="transmembrane region" description="Helical" evidence="1">
    <location>
        <begin position="130"/>
        <end position="147"/>
    </location>
</feature>
<organism evidence="2 3">
    <name type="scientific">Solanum verrucosum</name>
    <dbReference type="NCBI Taxonomy" id="315347"/>
    <lineage>
        <taxon>Eukaryota</taxon>
        <taxon>Viridiplantae</taxon>
        <taxon>Streptophyta</taxon>
        <taxon>Embryophyta</taxon>
        <taxon>Tracheophyta</taxon>
        <taxon>Spermatophyta</taxon>
        <taxon>Magnoliopsida</taxon>
        <taxon>eudicotyledons</taxon>
        <taxon>Gunneridae</taxon>
        <taxon>Pentapetalae</taxon>
        <taxon>asterids</taxon>
        <taxon>lamiids</taxon>
        <taxon>Solanales</taxon>
        <taxon>Solanaceae</taxon>
        <taxon>Solanoideae</taxon>
        <taxon>Solaneae</taxon>
        <taxon>Solanum</taxon>
    </lineage>
</organism>
<dbReference type="EMBL" id="CP133622">
    <property type="protein sequence ID" value="WMV55091.1"/>
    <property type="molecule type" value="Genomic_DNA"/>
</dbReference>
<feature type="transmembrane region" description="Helical" evidence="1">
    <location>
        <begin position="57"/>
        <end position="79"/>
    </location>
</feature>
<proteinExistence type="predicted"/>
<name>A0AAF0V1P0_SOLVR</name>
<keyword evidence="1" id="KW-0812">Transmembrane</keyword>
<evidence type="ECO:0000313" key="2">
    <source>
        <dbReference type="EMBL" id="WMV55091.1"/>
    </source>
</evidence>
<evidence type="ECO:0000256" key="1">
    <source>
        <dbReference type="SAM" id="Phobius"/>
    </source>
</evidence>
<keyword evidence="3" id="KW-1185">Reference proteome</keyword>
<protein>
    <submittedName>
        <fullName evidence="2">Uncharacterized protein</fullName>
    </submittedName>
</protein>
<reference evidence="2" key="1">
    <citation type="submission" date="2023-08" db="EMBL/GenBank/DDBJ databases">
        <title>A de novo genome assembly of Solanum verrucosum Schlechtendal, a Mexican diploid species geographically isolated from the other diploid A-genome species in potato relatives.</title>
        <authorList>
            <person name="Hosaka K."/>
        </authorList>
    </citation>
    <scope>NUCLEOTIDE SEQUENCE</scope>
    <source>
        <tissue evidence="2">Young leaves</tissue>
    </source>
</reference>
<evidence type="ECO:0000313" key="3">
    <source>
        <dbReference type="Proteomes" id="UP001234989"/>
    </source>
</evidence>
<gene>
    <name evidence="2" type="ORF">MTR67_048476</name>
</gene>
<sequence>MNKKGDNGSPYLIPLSEGKKTTGSTNIPMKVSFFVWLVIRKACPTQDKLTKKRSSGFVMLPVIVVMPSSLLFFFVFGFVALELEGLSKTTYLPPRDSGKVCIYSTLPISHMWNFIGYVVVVFSFPATDSSIFLLSFSSVFVLYLLCYKLQQFST</sequence>
<dbReference type="Proteomes" id="UP001234989">
    <property type="component" value="Chromosome 11"/>
</dbReference>
<keyword evidence="1" id="KW-1133">Transmembrane helix</keyword>
<dbReference type="AlphaFoldDB" id="A0AAF0V1P0"/>
<accession>A0AAF0V1P0</accession>
<feature type="transmembrane region" description="Helical" evidence="1">
    <location>
        <begin position="100"/>
        <end position="124"/>
    </location>
</feature>